<keyword evidence="8" id="KW-0902">Two-component regulatory system</keyword>
<evidence type="ECO:0000256" key="8">
    <source>
        <dbReference type="ARBA" id="ARBA00023012"/>
    </source>
</evidence>
<feature type="transmembrane region" description="Helical" evidence="10">
    <location>
        <begin position="169"/>
        <end position="200"/>
    </location>
</feature>
<feature type="transmembrane region" description="Helical" evidence="10">
    <location>
        <begin position="285"/>
        <end position="308"/>
    </location>
</feature>
<dbReference type="SUPFAM" id="SSF55874">
    <property type="entry name" value="ATPase domain of HSP90 chaperone/DNA topoisomerase II/histidine kinase"/>
    <property type="match status" value="1"/>
</dbReference>
<dbReference type="PANTHER" id="PTHR24421">
    <property type="entry name" value="NITRATE/NITRITE SENSOR PROTEIN NARX-RELATED"/>
    <property type="match status" value="1"/>
</dbReference>
<protein>
    <recommendedName>
        <fullName evidence="2">histidine kinase</fullName>
        <ecNumber evidence="2">2.7.13.3</ecNumber>
    </recommendedName>
</protein>
<sequence>MGRRVAWAACLVTVAAVAGAMALGAVNGTDPGTRAYLVFVVSCAVAGGLVAGERPREPLGWLLLGSAFSFGVLELCGEYAVHGQLTRPAGGSYPEIATWTATWLWVPANLCAALVPLFFPGGRRLARRWWWLVGPVLAAAAVAAVLSALRPGTPDQIRAYPQVTNPLGVAGLAGAADLAGAVFTVLAGLAFAVGGVAVLLRAREADEVRRRQVKWVVWALAVAAVAVVARLVAGLTDADAGSLWPRDSLFWEYAGALALSLVPAAVTVAVLRHRLYDIDVLINRTLVYTVLSACLVGGYVLIAAYLGALVGRSGSRPVAVVAAAAVAVGFAPLRERIQHGINLMLYGRREDPYAVLARLGRRLEQAVTPAGVLPVIAETVAETLRLRYVAVEVTGGEPVVSGTADGVPERLPLTYHGEEVGSLWLWPPLAESGGRGRRGALDPHVLADLVRHVGVAVHAVRETERSVALSADLQRSRERLVMAREEERRRLRRDLHDGLGPTLAALTMRAEAAQDATGDEAKALLARVVDDAESAVGDVRRLVEGLRPPALDSLGLVGALRAHVAGLPAGAPRVTVDAADPLPPLPAATEVAAYRIVLEAVTNVVRHARASSATVTLRLADARLTLEVADDGRGQVPRQPTATGAPAPRGADGAGPAASGADGAGPAASGADGAGPAASGADGAGPAASGADGAGPAAGSAGGVGIMSMRERAAELGGTLTVVSGTGGTRVRAELPAVTEE</sequence>
<dbReference type="Gene3D" id="3.30.565.10">
    <property type="entry name" value="Histidine kinase-like ATPase, C-terminal domain"/>
    <property type="match status" value="1"/>
</dbReference>
<evidence type="ECO:0000259" key="12">
    <source>
        <dbReference type="SMART" id="SM00387"/>
    </source>
</evidence>
<comment type="catalytic activity">
    <reaction evidence="1">
        <text>ATP + protein L-histidine = ADP + protein N-phospho-L-histidine.</text>
        <dbReference type="EC" id="2.7.13.3"/>
    </reaction>
</comment>
<feature type="region of interest" description="Disordered" evidence="9">
    <location>
        <begin position="720"/>
        <end position="741"/>
    </location>
</feature>
<dbReference type="GO" id="GO:0016301">
    <property type="term" value="F:kinase activity"/>
    <property type="evidence" value="ECO:0007669"/>
    <property type="project" value="UniProtKB-KW"/>
</dbReference>
<feature type="chain" id="PRO_5045926363" description="histidine kinase" evidence="11">
    <location>
        <begin position="21"/>
        <end position="741"/>
    </location>
</feature>
<keyword evidence="7" id="KW-0067">ATP-binding</keyword>
<dbReference type="Pfam" id="PF02518">
    <property type="entry name" value="HATPase_c"/>
    <property type="match status" value="1"/>
</dbReference>
<organism evidence="13 14">
    <name type="scientific">Phytohabitans kaempferiae</name>
    <dbReference type="NCBI Taxonomy" id="1620943"/>
    <lineage>
        <taxon>Bacteria</taxon>
        <taxon>Bacillati</taxon>
        <taxon>Actinomycetota</taxon>
        <taxon>Actinomycetes</taxon>
        <taxon>Micromonosporales</taxon>
        <taxon>Micromonosporaceae</taxon>
    </lineage>
</organism>
<dbReference type="Pfam" id="PF07730">
    <property type="entry name" value="HisKA_3"/>
    <property type="match status" value="1"/>
</dbReference>
<keyword evidence="10" id="KW-0812">Transmembrane</keyword>
<feature type="transmembrane region" description="Helical" evidence="10">
    <location>
        <begin position="34"/>
        <end position="52"/>
    </location>
</feature>
<keyword evidence="5" id="KW-0547">Nucleotide-binding</keyword>
<proteinExistence type="predicted"/>
<evidence type="ECO:0000256" key="7">
    <source>
        <dbReference type="ARBA" id="ARBA00022840"/>
    </source>
</evidence>
<dbReference type="PANTHER" id="PTHR24421:SF10">
    <property type="entry name" value="NITRATE_NITRITE SENSOR PROTEIN NARQ"/>
    <property type="match status" value="1"/>
</dbReference>
<evidence type="ECO:0000256" key="6">
    <source>
        <dbReference type="ARBA" id="ARBA00022777"/>
    </source>
</evidence>
<evidence type="ECO:0000256" key="2">
    <source>
        <dbReference type="ARBA" id="ARBA00012438"/>
    </source>
</evidence>
<dbReference type="RefSeq" id="WP_377251201.1">
    <property type="nucleotide sequence ID" value="NZ_JBHLUH010000021.1"/>
</dbReference>
<feature type="region of interest" description="Disordered" evidence="9">
    <location>
        <begin position="630"/>
        <end position="702"/>
    </location>
</feature>
<evidence type="ECO:0000313" key="14">
    <source>
        <dbReference type="Proteomes" id="UP001589867"/>
    </source>
</evidence>
<name>A0ABV6M2N2_9ACTN</name>
<evidence type="ECO:0000313" key="13">
    <source>
        <dbReference type="EMBL" id="MFC0528956.1"/>
    </source>
</evidence>
<dbReference type="Proteomes" id="UP001589867">
    <property type="component" value="Unassembled WGS sequence"/>
</dbReference>
<dbReference type="Gene3D" id="1.20.5.1930">
    <property type="match status" value="1"/>
</dbReference>
<keyword evidence="10" id="KW-0472">Membrane</keyword>
<feature type="compositionally biased region" description="Low complexity" evidence="9">
    <location>
        <begin position="644"/>
        <end position="699"/>
    </location>
</feature>
<feature type="transmembrane region" description="Helical" evidence="10">
    <location>
        <begin position="253"/>
        <end position="273"/>
    </location>
</feature>
<evidence type="ECO:0000256" key="3">
    <source>
        <dbReference type="ARBA" id="ARBA00022553"/>
    </source>
</evidence>
<keyword evidence="11" id="KW-0732">Signal</keyword>
<feature type="transmembrane region" description="Helical" evidence="10">
    <location>
        <begin position="129"/>
        <end position="149"/>
    </location>
</feature>
<dbReference type="EMBL" id="JBHLUH010000021">
    <property type="protein sequence ID" value="MFC0528956.1"/>
    <property type="molecule type" value="Genomic_DNA"/>
</dbReference>
<feature type="signal peptide" evidence="11">
    <location>
        <begin position="1"/>
        <end position="20"/>
    </location>
</feature>
<keyword evidence="10" id="KW-1133">Transmembrane helix</keyword>
<dbReference type="SMART" id="SM00387">
    <property type="entry name" value="HATPase_c"/>
    <property type="match status" value="1"/>
</dbReference>
<evidence type="ECO:0000256" key="10">
    <source>
        <dbReference type="SAM" id="Phobius"/>
    </source>
</evidence>
<dbReference type="CDD" id="cd16917">
    <property type="entry name" value="HATPase_UhpB-NarQ-NarX-like"/>
    <property type="match status" value="1"/>
</dbReference>
<dbReference type="InterPro" id="IPR050482">
    <property type="entry name" value="Sensor_HK_TwoCompSys"/>
</dbReference>
<evidence type="ECO:0000256" key="9">
    <source>
        <dbReference type="SAM" id="MobiDB-lite"/>
    </source>
</evidence>
<evidence type="ECO:0000256" key="4">
    <source>
        <dbReference type="ARBA" id="ARBA00022679"/>
    </source>
</evidence>
<keyword evidence="6 13" id="KW-0418">Kinase</keyword>
<dbReference type="EC" id="2.7.13.3" evidence="2"/>
<dbReference type="InterPro" id="IPR011712">
    <property type="entry name" value="Sig_transdc_His_kin_sub3_dim/P"/>
</dbReference>
<reference evidence="13 14" key="1">
    <citation type="submission" date="2024-09" db="EMBL/GenBank/DDBJ databases">
        <authorList>
            <person name="Sun Q."/>
            <person name="Mori K."/>
        </authorList>
    </citation>
    <scope>NUCLEOTIDE SEQUENCE [LARGE SCALE GENOMIC DNA]</scope>
    <source>
        <strain evidence="13 14">TBRC 3947</strain>
    </source>
</reference>
<keyword evidence="3" id="KW-0597">Phosphoprotein</keyword>
<dbReference type="InterPro" id="IPR036890">
    <property type="entry name" value="HATPase_C_sf"/>
</dbReference>
<feature type="transmembrane region" description="Helical" evidence="10">
    <location>
        <begin position="101"/>
        <end position="122"/>
    </location>
</feature>
<accession>A0ABV6M2N2</accession>
<evidence type="ECO:0000256" key="11">
    <source>
        <dbReference type="SAM" id="SignalP"/>
    </source>
</evidence>
<feature type="transmembrane region" description="Helical" evidence="10">
    <location>
        <begin position="59"/>
        <end position="81"/>
    </location>
</feature>
<comment type="caution">
    <text evidence="13">The sequence shown here is derived from an EMBL/GenBank/DDBJ whole genome shotgun (WGS) entry which is preliminary data.</text>
</comment>
<feature type="transmembrane region" description="Helical" evidence="10">
    <location>
        <begin position="212"/>
        <end position="233"/>
    </location>
</feature>
<evidence type="ECO:0000256" key="5">
    <source>
        <dbReference type="ARBA" id="ARBA00022741"/>
    </source>
</evidence>
<keyword evidence="4" id="KW-0808">Transferase</keyword>
<feature type="domain" description="Histidine kinase/HSP90-like ATPase" evidence="12">
    <location>
        <begin position="588"/>
        <end position="739"/>
    </location>
</feature>
<evidence type="ECO:0000256" key="1">
    <source>
        <dbReference type="ARBA" id="ARBA00000085"/>
    </source>
</evidence>
<keyword evidence="14" id="KW-1185">Reference proteome</keyword>
<dbReference type="InterPro" id="IPR003594">
    <property type="entry name" value="HATPase_dom"/>
</dbReference>
<gene>
    <name evidence="13" type="ORF">ACFFIA_14940</name>
</gene>